<dbReference type="SUPFAM" id="SSF89392">
    <property type="entry name" value="Prokaryotic lipoproteins and lipoprotein localization factors"/>
    <property type="match status" value="1"/>
</dbReference>
<evidence type="ECO:0008006" key="5">
    <source>
        <dbReference type="Google" id="ProtNLM"/>
    </source>
</evidence>
<dbReference type="InterPro" id="IPR029046">
    <property type="entry name" value="LolA/LolB/LppX"/>
</dbReference>
<dbReference type="AlphaFoldDB" id="A0A542DWR5"/>
<dbReference type="EMBL" id="VFMN01000001">
    <property type="protein sequence ID" value="TQJ07516.1"/>
    <property type="molecule type" value="Genomic_DNA"/>
</dbReference>
<keyword evidence="4" id="KW-1185">Reference proteome</keyword>
<dbReference type="Proteomes" id="UP000317893">
    <property type="component" value="Unassembled WGS sequence"/>
</dbReference>
<dbReference type="Gene3D" id="2.50.20.20">
    <property type="match status" value="1"/>
</dbReference>
<evidence type="ECO:0000256" key="2">
    <source>
        <dbReference type="SAM" id="SignalP"/>
    </source>
</evidence>
<dbReference type="RefSeq" id="WP_141846605.1">
    <property type="nucleotide sequence ID" value="NZ_BAAAPR010000006.1"/>
</dbReference>
<organism evidence="3 4">
    <name type="scientific">Lapillicoccus jejuensis</name>
    <dbReference type="NCBI Taxonomy" id="402171"/>
    <lineage>
        <taxon>Bacteria</taxon>
        <taxon>Bacillati</taxon>
        <taxon>Actinomycetota</taxon>
        <taxon>Actinomycetes</taxon>
        <taxon>Micrococcales</taxon>
        <taxon>Intrasporangiaceae</taxon>
        <taxon>Lapillicoccus</taxon>
    </lineage>
</organism>
<name>A0A542DWR5_9MICO</name>
<reference evidence="3 4" key="1">
    <citation type="submission" date="2019-06" db="EMBL/GenBank/DDBJ databases">
        <title>Sequencing the genomes of 1000 actinobacteria strains.</title>
        <authorList>
            <person name="Klenk H.-P."/>
        </authorList>
    </citation>
    <scope>NUCLEOTIDE SEQUENCE [LARGE SCALE GENOMIC DNA]</scope>
    <source>
        <strain evidence="3 4">DSM 18607</strain>
    </source>
</reference>
<evidence type="ECO:0000313" key="4">
    <source>
        <dbReference type="Proteomes" id="UP000317893"/>
    </source>
</evidence>
<feature type="region of interest" description="Disordered" evidence="1">
    <location>
        <begin position="28"/>
        <end position="78"/>
    </location>
</feature>
<dbReference type="PROSITE" id="PS51257">
    <property type="entry name" value="PROKAR_LIPOPROTEIN"/>
    <property type="match status" value="1"/>
</dbReference>
<accession>A0A542DWR5</accession>
<evidence type="ECO:0000256" key="1">
    <source>
        <dbReference type="SAM" id="MobiDB-lite"/>
    </source>
</evidence>
<comment type="caution">
    <text evidence="3">The sequence shown here is derived from an EMBL/GenBank/DDBJ whole genome shotgun (WGS) entry which is preliminary data.</text>
</comment>
<protein>
    <recommendedName>
        <fullName evidence="5">Lipoprotein LprG</fullName>
    </recommendedName>
</protein>
<proteinExistence type="predicted"/>
<evidence type="ECO:0000313" key="3">
    <source>
        <dbReference type="EMBL" id="TQJ07516.1"/>
    </source>
</evidence>
<feature type="signal peptide" evidence="2">
    <location>
        <begin position="1"/>
        <end position="22"/>
    </location>
</feature>
<feature type="chain" id="PRO_5039567806" description="Lipoprotein LprG" evidence="2">
    <location>
        <begin position="23"/>
        <end position="272"/>
    </location>
</feature>
<sequence length="272" mass="25921">MRTPTRPALAALALGGALALGACSSGTTTSAAVSSSATSSSSSASTSAATTSSATTSSTADAGSTGSSGAAPAAGSTVPGATFGTRMVSALEKAKSGRATMTITRGSAKTALTMEFAVGPGGAMQAHATLGGGAAGATGTEVVVVDGASYVKLPKAVGGKTWVKLPTGGASVAPDPTAIAKSFSTAEVVYVGEENALRHYTITTSGVGAGTVQAYLDAQGRPARFTGQVAGSTLDATYSDWGAPVTVTAPPASQVTTSLGSLGSLGSTGAMG</sequence>
<keyword evidence="2" id="KW-0732">Signal</keyword>
<dbReference type="OrthoDB" id="3781094at2"/>
<gene>
    <name evidence="3" type="ORF">FB458_0578</name>
</gene>